<dbReference type="SUPFAM" id="SSF101148">
    <property type="entry name" value="Plant invertase/pectin methylesterase inhibitor"/>
    <property type="match status" value="1"/>
</dbReference>
<dbReference type="Gene3D" id="1.20.140.40">
    <property type="entry name" value="Invertase/pectin methylesterase inhibitor family protein"/>
    <property type="match status" value="1"/>
</dbReference>
<dbReference type="Gramene" id="OE9A066472T1">
    <property type="protein sequence ID" value="OE9A066472C1"/>
    <property type="gene ID" value="OE9A066472"/>
</dbReference>
<gene>
    <name evidence="2" type="ORF">OLEA9_A066472</name>
</gene>
<feature type="non-terminal residue" evidence="2">
    <location>
        <position position="64"/>
    </location>
</feature>
<comment type="caution">
    <text evidence="2">The sequence shown here is derived from an EMBL/GenBank/DDBJ whole genome shotgun (WGS) entry which is preliminary data.</text>
</comment>
<dbReference type="Pfam" id="PF04043">
    <property type="entry name" value="PMEI"/>
    <property type="match status" value="1"/>
</dbReference>
<dbReference type="OrthoDB" id="2019149at2759"/>
<name>A0A8S0QD28_OLEEU</name>
<evidence type="ECO:0000313" key="2">
    <source>
        <dbReference type="EMBL" id="CAA2963310.1"/>
    </source>
</evidence>
<accession>A0A8S0QD28</accession>
<keyword evidence="3" id="KW-1185">Reference proteome</keyword>
<dbReference type="EMBL" id="CACTIH010001809">
    <property type="protein sequence ID" value="CAA2963310.1"/>
    <property type="molecule type" value="Genomic_DNA"/>
</dbReference>
<reference evidence="2 3" key="1">
    <citation type="submission" date="2019-12" db="EMBL/GenBank/DDBJ databases">
        <authorList>
            <person name="Alioto T."/>
            <person name="Alioto T."/>
            <person name="Gomez Garrido J."/>
        </authorList>
    </citation>
    <scope>NUCLEOTIDE SEQUENCE [LARGE SCALE GENOMIC DNA]</scope>
</reference>
<dbReference type="GO" id="GO:0004857">
    <property type="term" value="F:enzyme inhibitor activity"/>
    <property type="evidence" value="ECO:0007669"/>
    <property type="project" value="InterPro"/>
</dbReference>
<protein>
    <submittedName>
        <fullName evidence="2">Pectinesterase pectinesterase inhibitor 45</fullName>
    </submittedName>
</protein>
<evidence type="ECO:0000259" key="1">
    <source>
        <dbReference type="Pfam" id="PF04043"/>
    </source>
</evidence>
<evidence type="ECO:0000313" key="3">
    <source>
        <dbReference type="Proteomes" id="UP000594638"/>
    </source>
</evidence>
<dbReference type="InterPro" id="IPR035513">
    <property type="entry name" value="Invertase/methylesterase_inhib"/>
</dbReference>
<feature type="domain" description="Pectinesterase inhibitor" evidence="1">
    <location>
        <begin position="11"/>
        <end position="60"/>
    </location>
</feature>
<organism evidence="2 3">
    <name type="scientific">Olea europaea subsp. europaea</name>
    <dbReference type="NCBI Taxonomy" id="158383"/>
    <lineage>
        <taxon>Eukaryota</taxon>
        <taxon>Viridiplantae</taxon>
        <taxon>Streptophyta</taxon>
        <taxon>Embryophyta</taxon>
        <taxon>Tracheophyta</taxon>
        <taxon>Spermatophyta</taxon>
        <taxon>Magnoliopsida</taxon>
        <taxon>eudicotyledons</taxon>
        <taxon>Gunneridae</taxon>
        <taxon>Pentapetalae</taxon>
        <taxon>asterids</taxon>
        <taxon>lamiids</taxon>
        <taxon>Lamiales</taxon>
        <taxon>Oleaceae</taxon>
        <taxon>Oleeae</taxon>
        <taxon>Olea</taxon>
    </lineage>
</organism>
<proteinExistence type="predicted"/>
<sequence length="64" mass="7084">MISGKDLAKLSSRTLDLNNWPSAVMSYQQTCIDGFREEREEAVVQKLLNNAKELGSNALANVSQ</sequence>
<dbReference type="InterPro" id="IPR006501">
    <property type="entry name" value="Pectinesterase_inhib_dom"/>
</dbReference>
<dbReference type="Proteomes" id="UP000594638">
    <property type="component" value="Unassembled WGS sequence"/>
</dbReference>
<dbReference type="AlphaFoldDB" id="A0A8S0QD28"/>